<dbReference type="InterPro" id="IPR007577">
    <property type="entry name" value="GlycoTrfase_DXD_sugar-bd_CS"/>
</dbReference>
<dbReference type="GO" id="GO:0000030">
    <property type="term" value="F:mannosyltransferase activity"/>
    <property type="evidence" value="ECO:0007669"/>
    <property type="project" value="TreeGrafter"/>
</dbReference>
<evidence type="ECO:0000256" key="3">
    <source>
        <dbReference type="ARBA" id="ARBA00012755"/>
    </source>
</evidence>
<protein>
    <recommendedName>
        <fullName evidence="3">alpha-galactosidase</fullName>
        <ecNumber evidence="3">3.2.1.22</ecNumber>
    </recommendedName>
</protein>
<comment type="similarity">
    <text evidence="2">Belongs to the glycosyl hydrolase 27 family.</text>
</comment>
<keyword evidence="8" id="KW-0326">Glycosidase</keyword>
<evidence type="ECO:0000256" key="5">
    <source>
        <dbReference type="ARBA" id="ARBA00022729"/>
    </source>
</evidence>
<dbReference type="InterPro" id="IPR013780">
    <property type="entry name" value="Glyco_hydro_b"/>
</dbReference>
<dbReference type="PANTHER" id="PTHR32385:SF23">
    <property type="entry name" value="NUCLEOTIDE-DIPHOSPHO-SUGAR TRANSFERASE"/>
    <property type="match status" value="1"/>
</dbReference>
<gene>
    <name evidence="10" type="ORF">WJX81_004379</name>
</gene>
<keyword evidence="11" id="KW-1185">Reference proteome</keyword>
<sequence length="535" mass="59813">MTVGRPNSALMTRQLTSTQTFSQRDEDACYLRTLKRLAFPSWGVDLIKYDNCYAPPLTVISDRNRCISSPWLYGQEVGNMWRTTLESSPGWGKVLADLNSNINLARFAGPGGWNDLDKIEMGQQSVAHLQLDKASLSILMAPEVIAVNQDPLGVAGDLVWKQGPMEVYAGPLAGSARAVVLFNRHHAGDVNVNSRNLTVSWTLIGICPTQTAAVRDLYLQQDLGSFTGSFTGAVKVHGVLALKITPLRVTAGADTWRPWLGIGPSCTGIAGVVRKSARSKDAKESGAIPHIIHQSWKVADVPKKYEDWAASWKTLHPGWEYRMWTDADNDALVEEHYPWFKDTYDSFPKPVMKADACRVLYMHHHGGMYADLDFEALRNTEPLLEGKEVLLASIWKDQTPAARPGTYEQPIPNAWMASVRHHPFWLFALQTMIKIAGQNDTESWDYVETWTGPVMLFRAIKAFERAGGTGLTILDPGVIYPIDWHDTLWVGDATPQEDALVVCSPPSKFFDDKKCKKRFPDAYAITYWSQSWRSK</sequence>
<reference evidence="10 11" key="1">
    <citation type="journal article" date="2024" name="Nat. Commun.">
        <title>Phylogenomics reveals the evolutionary origins of lichenization in chlorophyte algae.</title>
        <authorList>
            <person name="Puginier C."/>
            <person name="Libourel C."/>
            <person name="Otte J."/>
            <person name="Skaloud P."/>
            <person name="Haon M."/>
            <person name="Grisel S."/>
            <person name="Petersen M."/>
            <person name="Berrin J.G."/>
            <person name="Delaux P.M."/>
            <person name="Dal Grande F."/>
            <person name="Keller J."/>
        </authorList>
    </citation>
    <scope>NUCLEOTIDE SEQUENCE [LARGE SCALE GENOMIC DNA]</scope>
    <source>
        <strain evidence="10 11">SAG 245.80</strain>
    </source>
</reference>
<dbReference type="InterPro" id="IPR017853">
    <property type="entry name" value="GH"/>
</dbReference>
<dbReference type="Gene3D" id="2.60.40.1180">
    <property type="entry name" value="Golgi alpha-mannosidase II"/>
    <property type="match status" value="1"/>
</dbReference>
<dbReference type="AlphaFoldDB" id="A0AAW1RM49"/>
<evidence type="ECO:0000256" key="7">
    <source>
        <dbReference type="ARBA" id="ARBA00023157"/>
    </source>
</evidence>
<evidence type="ECO:0000256" key="4">
    <source>
        <dbReference type="ARBA" id="ARBA00022679"/>
    </source>
</evidence>
<name>A0AAW1RM49_9CHLO</name>
<keyword evidence="4" id="KW-0808">Transferase</keyword>
<feature type="domain" description="Alpha galactosidase C-terminal" evidence="9">
    <location>
        <begin position="162"/>
        <end position="244"/>
    </location>
</feature>
<dbReference type="GO" id="GO:0004557">
    <property type="term" value="F:alpha-galactosidase activity"/>
    <property type="evidence" value="ECO:0007669"/>
    <property type="project" value="UniProtKB-EC"/>
</dbReference>
<evidence type="ECO:0000259" key="9">
    <source>
        <dbReference type="Pfam" id="PF17801"/>
    </source>
</evidence>
<dbReference type="Gene3D" id="3.90.550.20">
    <property type="match status" value="1"/>
</dbReference>
<dbReference type="Pfam" id="PF17801">
    <property type="entry name" value="Melibiase_C"/>
    <property type="match status" value="1"/>
</dbReference>
<keyword evidence="6" id="KW-0378">Hydrolase</keyword>
<evidence type="ECO:0000256" key="2">
    <source>
        <dbReference type="ARBA" id="ARBA00009743"/>
    </source>
</evidence>
<evidence type="ECO:0000256" key="1">
    <source>
        <dbReference type="ARBA" id="ARBA00001255"/>
    </source>
</evidence>
<accession>A0AAW1RM49</accession>
<proteinExistence type="inferred from homology"/>
<dbReference type="PANTHER" id="PTHR32385">
    <property type="entry name" value="MANNOSYL PHOSPHORYLINOSITOL CERAMIDE SYNTHASE"/>
    <property type="match status" value="1"/>
</dbReference>
<dbReference type="GO" id="GO:0051999">
    <property type="term" value="P:mannosyl-inositol phosphorylceramide biosynthetic process"/>
    <property type="evidence" value="ECO:0007669"/>
    <property type="project" value="TreeGrafter"/>
</dbReference>
<dbReference type="EMBL" id="JALJOU010000031">
    <property type="protein sequence ID" value="KAK9834859.1"/>
    <property type="molecule type" value="Genomic_DNA"/>
</dbReference>
<dbReference type="InterPro" id="IPR029044">
    <property type="entry name" value="Nucleotide-diphossugar_trans"/>
</dbReference>
<dbReference type="FunFam" id="2.60.40.1180:FF:000008">
    <property type="entry name" value="Alpha-galactosidase"/>
    <property type="match status" value="1"/>
</dbReference>
<organism evidence="10 11">
    <name type="scientific">Elliptochloris bilobata</name>
    <dbReference type="NCBI Taxonomy" id="381761"/>
    <lineage>
        <taxon>Eukaryota</taxon>
        <taxon>Viridiplantae</taxon>
        <taxon>Chlorophyta</taxon>
        <taxon>core chlorophytes</taxon>
        <taxon>Trebouxiophyceae</taxon>
        <taxon>Trebouxiophyceae incertae sedis</taxon>
        <taxon>Elliptochloris clade</taxon>
        <taxon>Elliptochloris</taxon>
    </lineage>
</organism>
<keyword evidence="7" id="KW-1015">Disulfide bond</keyword>
<dbReference type="GO" id="GO:0016020">
    <property type="term" value="C:membrane"/>
    <property type="evidence" value="ECO:0007669"/>
    <property type="project" value="GOC"/>
</dbReference>
<dbReference type="SUPFAM" id="SSF53448">
    <property type="entry name" value="Nucleotide-diphospho-sugar transferases"/>
    <property type="match status" value="1"/>
</dbReference>
<evidence type="ECO:0000256" key="6">
    <source>
        <dbReference type="ARBA" id="ARBA00022801"/>
    </source>
</evidence>
<dbReference type="InterPro" id="IPR013785">
    <property type="entry name" value="Aldolase_TIM"/>
</dbReference>
<dbReference type="EC" id="3.2.1.22" evidence="3"/>
<evidence type="ECO:0000313" key="10">
    <source>
        <dbReference type="EMBL" id="KAK9834859.1"/>
    </source>
</evidence>
<dbReference type="Pfam" id="PF04488">
    <property type="entry name" value="Gly_transf_sug"/>
    <property type="match status" value="1"/>
</dbReference>
<evidence type="ECO:0000256" key="8">
    <source>
        <dbReference type="ARBA" id="ARBA00023295"/>
    </source>
</evidence>
<dbReference type="Proteomes" id="UP001445335">
    <property type="component" value="Unassembled WGS sequence"/>
</dbReference>
<comment type="caution">
    <text evidence="10">The sequence shown here is derived from an EMBL/GenBank/DDBJ whole genome shotgun (WGS) entry which is preliminary data.</text>
</comment>
<comment type="catalytic activity">
    <reaction evidence="1">
        <text>Hydrolysis of terminal, non-reducing alpha-D-galactose residues in alpha-D-galactosides, including galactose oligosaccharides, galactomannans and galactolipids.</text>
        <dbReference type="EC" id="3.2.1.22"/>
    </reaction>
</comment>
<dbReference type="SUPFAM" id="SSF51011">
    <property type="entry name" value="Glycosyl hydrolase domain"/>
    <property type="match status" value="1"/>
</dbReference>
<dbReference type="InterPro" id="IPR041233">
    <property type="entry name" value="Melibiase_C"/>
</dbReference>
<dbReference type="SUPFAM" id="SSF51445">
    <property type="entry name" value="(Trans)glycosidases"/>
    <property type="match status" value="1"/>
</dbReference>
<keyword evidence="5" id="KW-0732">Signal</keyword>
<dbReference type="InterPro" id="IPR051706">
    <property type="entry name" value="Glycosyltransferase_domain"/>
</dbReference>
<evidence type="ECO:0000313" key="11">
    <source>
        <dbReference type="Proteomes" id="UP001445335"/>
    </source>
</evidence>
<dbReference type="Gene3D" id="3.20.20.70">
    <property type="entry name" value="Aldolase class I"/>
    <property type="match status" value="1"/>
</dbReference>